<keyword evidence="4" id="KW-1185">Reference proteome</keyword>
<proteinExistence type="predicted"/>
<keyword evidence="1" id="KW-0812">Transmembrane</keyword>
<evidence type="ECO:0000313" key="4">
    <source>
        <dbReference type="Proteomes" id="UP000230750"/>
    </source>
</evidence>
<dbReference type="InterPro" id="IPR002656">
    <property type="entry name" value="Acyl_transf_3_dom"/>
</dbReference>
<sequence>MNGSKSSHGSNIMNVIKILSTYPTNVFHTFQEYFFTMARSHVPVTGFFLIAIAFLSQQCPCSQGLPYDVVKKMWDSQKIPVTAVLNGEISPDCLSAALNATVNATRTALDAYGKRPAGVFVGNLAWIGHFDECNEIPDFQYCLLDFNITEPVDHLQENNVVSMQYGMCLPNKCTPEDVRNGFQMFVHSIPGFDFKDRLLIQHEPWCTAYGTQYSAGFFIAVVSLGLLFLVVVSSSIYFSCQEAQGLYARDSSVNTQTNHPDHDTSIASSDTSHLICATTSTAITISTGRPSSTRQSSARGDSKLDRVIHSFALPRNIPILLSGNTPNETISCLNGMRVISLLWVILAHTFSFIGTFSEPYNRNTGHSWFYRFMFPIISNPHSSVDSFFFFSGLLVTFLTLKQMRKTEGKIRWVWFYLHRYWRLAPPLAVTMVFYTLITPYFGEGPFAQMLSVRQNCPKYWWTNLLFINNFYPANIGNECMPWVWYLANVMQFFVISPLILIPLYFIPKVGILLLSCLLASSVLTTTILAAVFEFQAIPGLETNGRYSYWDMVYTKPYCRIQPYLIGILVGYMFHRVPKDSVKMNACVGFLGWTVMGALGGAVVSTVPTPYTGSDWPPVVNIIYLSVSRIIWTLYVAWVASVCHYGHGGWVNAVLSHNIWAPLARLGYSTYLVHPILIKLYLSSLGTPPYLSLQLMSFTYAGICLISYVCAAILLLMVEYPLRNLEKLFFPQP</sequence>
<feature type="transmembrane region" description="Helical" evidence="1">
    <location>
        <begin position="618"/>
        <end position="637"/>
    </location>
</feature>
<feature type="transmembrane region" description="Helical" evidence="1">
    <location>
        <begin position="585"/>
        <end position="606"/>
    </location>
</feature>
<feature type="transmembrane region" description="Helical" evidence="1">
    <location>
        <begin position="376"/>
        <end position="400"/>
    </location>
</feature>
<feature type="transmembrane region" description="Helical" evidence="1">
    <location>
        <begin position="420"/>
        <end position="441"/>
    </location>
</feature>
<dbReference type="Pfam" id="PF20146">
    <property type="entry name" value="NRF"/>
    <property type="match status" value="1"/>
</dbReference>
<dbReference type="InterPro" id="IPR006621">
    <property type="entry name" value="Nose-resist-to-fluoxetine_N"/>
</dbReference>
<feature type="transmembrane region" description="Helical" evidence="1">
    <location>
        <begin position="215"/>
        <end position="239"/>
    </location>
</feature>
<feature type="domain" description="Nose resistant-to-fluoxetine protein N-terminal" evidence="2">
    <location>
        <begin position="90"/>
        <end position="208"/>
    </location>
</feature>
<feature type="transmembrane region" description="Helical" evidence="1">
    <location>
        <begin position="512"/>
        <end position="532"/>
    </location>
</feature>
<dbReference type="EMBL" id="MRZV01000001">
    <property type="protein sequence ID" value="PIK63013.1"/>
    <property type="molecule type" value="Genomic_DNA"/>
</dbReference>
<dbReference type="PANTHER" id="PTHR11161">
    <property type="entry name" value="O-ACYLTRANSFERASE"/>
    <property type="match status" value="1"/>
</dbReference>
<evidence type="ECO:0000256" key="1">
    <source>
        <dbReference type="SAM" id="Phobius"/>
    </source>
</evidence>
<feature type="transmembrane region" description="Helical" evidence="1">
    <location>
        <begin position="338"/>
        <end position="356"/>
    </location>
</feature>
<feature type="transmembrane region" description="Helical" evidence="1">
    <location>
        <begin position="482"/>
        <end position="505"/>
    </location>
</feature>
<dbReference type="GO" id="GO:0016747">
    <property type="term" value="F:acyltransferase activity, transferring groups other than amino-acyl groups"/>
    <property type="evidence" value="ECO:0007669"/>
    <property type="project" value="InterPro"/>
</dbReference>
<feature type="transmembrane region" description="Helical" evidence="1">
    <location>
        <begin position="658"/>
        <end position="677"/>
    </location>
</feature>
<dbReference type="AlphaFoldDB" id="A0A2G8LRX5"/>
<dbReference type="InterPro" id="IPR052728">
    <property type="entry name" value="O2_lipid_transport_reg"/>
</dbReference>
<organism evidence="3 4">
    <name type="scientific">Stichopus japonicus</name>
    <name type="common">Sea cucumber</name>
    <dbReference type="NCBI Taxonomy" id="307972"/>
    <lineage>
        <taxon>Eukaryota</taxon>
        <taxon>Metazoa</taxon>
        <taxon>Echinodermata</taxon>
        <taxon>Eleutherozoa</taxon>
        <taxon>Echinozoa</taxon>
        <taxon>Holothuroidea</taxon>
        <taxon>Aspidochirotacea</taxon>
        <taxon>Aspidochirotida</taxon>
        <taxon>Stichopodidae</taxon>
        <taxon>Apostichopus</taxon>
    </lineage>
</organism>
<keyword evidence="1" id="KW-0472">Membrane</keyword>
<reference evidence="3 4" key="1">
    <citation type="journal article" date="2017" name="PLoS Biol.">
        <title>The sea cucumber genome provides insights into morphological evolution and visceral regeneration.</title>
        <authorList>
            <person name="Zhang X."/>
            <person name="Sun L."/>
            <person name="Yuan J."/>
            <person name="Sun Y."/>
            <person name="Gao Y."/>
            <person name="Zhang L."/>
            <person name="Li S."/>
            <person name="Dai H."/>
            <person name="Hamel J.F."/>
            <person name="Liu C."/>
            <person name="Yu Y."/>
            <person name="Liu S."/>
            <person name="Lin W."/>
            <person name="Guo K."/>
            <person name="Jin S."/>
            <person name="Xu P."/>
            <person name="Storey K.B."/>
            <person name="Huan P."/>
            <person name="Zhang T."/>
            <person name="Zhou Y."/>
            <person name="Zhang J."/>
            <person name="Lin C."/>
            <person name="Li X."/>
            <person name="Xing L."/>
            <person name="Huo D."/>
            <person name="Sun M."/>
            <person name="Wang L."/>
            <person name="Mercier A."/>
            <person name="Li F."/>
            <person name="Yang H."/>
            <person name="Xiang J."/>
        </authorList>
    </citation>
    <scope>NUCLEOTIDE SEQUENCE [LARGE SCALE GENOMIC DNA]</scope>
    <source>
        <strain evidence="3">Shaxun</strain>
        <tissue evidence="3">Muscle</tissue>
    </source>
</reference>
<name>A0A2G8LRX5_STIJA</name>
<feature type="transmembrane region" description="Helical" evidence="1">
    <location>
        <begin position="697"/>
        <end position="717"/>
    </location>
</feature>
<evidence type="ECO:0000259" key="2">
    <source>
        <dbReference type="SMART" id="SM00703"/>
    </source>
</evidence>
<accession>A0A2G8LRX5</accession>
<dbReference type="SMART" id="SM00703">
    <property type="entry name" value="NRF"/>
    <property type="match status" value="1"/>
</dbReference>
<dbReference type="PANTHER" id="PTHR11161:SF0">
    <property type="entry name" value="O-ACYLTRANSFERASE LIKE PROTEIN"/>
    <property type="match status" value="1"/>
</dbReference>
<dbReference type="Proteomes" id="UP000230750">
    <property type="component" value="Unassembled WGS sequence"/>
</dbReference>
<dbReference type="Pfam" id="PF01757">
    <property type="entry name" value="Acyl_transf_3"/>
    <property type="match status" value="1"/>
</dbReference>
<feature type="transmembrane region" description="Helical" evidence="1">
    <location>
        <begin position="552"/>
        <end position="573"/>
    </location>
</feature>
<gene>
    <name evidence="3" type="ORF">BSL78_00020</name>
</gene>
<dbReference type="OrthoDB" id="10006435at2759"/>
<evidence type="ECO:0000313" key="3">
    <source>
        <dbReference type="EMBL" id="PIK63013.1"/>
    </source>
</evidence>
<protein>
    <submittedName>
        <fullName evidence="3">Putative nose resistant to fluoxetine protein 6</fullName>
    </submittedName>
</protein>
<comment type="caution">
    <text evidence="3">The sequence shown here is derived from an EMBL/GenBank/DDBJ whole genome shotgun (WGS) entry which is preliminary data.</text>
</comment>
<keyword evidence="1" id="KW-1133">Transmembrane helix</keyword>